<dbReference type="InterPro" id="IPR032675">
    <property type="entry name" value="LRR_dom_sf"/>
</dbReference>
<organism evidence="3 4">
    <name type="scientific">Chara braunii</name>
    <name type="common">Braun's stonewort</name>
    <dbReference type="NCBI Taxonomy" id="69332"/>
    <lineage>
        <taxon>Eukaryota</taxon>
        <taxon>Viridiplantae</taxon>
        <taxon>Streptophyta</taxon>
        <taxon>Charophyceae</taxon>
        <taxon>Charales</taxon>
        <taxon>Characeae</taxon>
        <taxon>Chara</taxon>
    </lineage>
</organism>
<dbReference type="SUPFAM" id="SSF52058">
    <property type="entry name" value="L domain-like"/>
    <property type="match status" value="1"/>
</dbReference>
<dbReference type="AlphaFoldDB" id="A0A388M0G7"/>
<dbReference type="InterPro" id="IPR027417">
    <property type="entry name" value="P-loop_NTPase"/>
</dbReference>
<feature type="domain" description="AAA+ ATPase" evidence="2">
    <location>
        <begin position="305"/>
        <end position="450"/>
    </location>
</feature>
<dbReference type="Gene3D" id="1.10.10.10">
    <property type="entry name" value="Winged helix-like DNA-binding domain superfamily/Winged helix DNA-binding domain"/>
    <property type="match status" value="1"/>
</dbReference>
<dbReference type="PANTHER" id="PTHR36766:SF64">
    <property type="entry name" value="OS12G0206100 PROTEIN"/>
    <property type="match status" value="1"/>
</dbReference>
<dbReference type="PRINTS" id="PR00364">
    <property type="entry name" value="DISEASERSIST"/>
</dbReference>
<name>A0A388M0G7_CHABU</name>
<dbReference type="OrthoDB" id="1668230at2759"/>
<dbReference type="Pfam" id="PF00931">
    <property type="entry name" value="NB-ARC"/>
    <property type="match status" value="1"/>
</dbReference>
<dbReference type="InterPro" id="IPR042197">
    <property type="entry name" value="Apaf_helical"/>
</dbReference>
<evidence type="ECO:0000313" key="4">
    <source>
        <dbReference type="Proteomes" id="UP000265515"/>
    </source>
</evidence>
<dbReference type="EMBL" id="BFEA01000646">
    <property type="protein sequence ID" value="GBG88046.1"/>
    <property type="molecule type" value="Genomic_DNA"/>
</dbReference>
<dbReference type="GO" id="GO:0043531">
    <property type="term" value="F:ADP binding"/>
    <property type="evidence" value="ECO:0007669"/>
    <property type="project" value="InterPro"/>
</dbReference>
<evidence type="ECO:0000313" key="3">
    <source>
        <dbReference type="EMBL" id="GBG88046.1"/>
    </source>
</evidence>
<comment type="caution">
    <text evidence="3">The sequence shown here is derived from an EMBL/GenBank/DDBJ whole genome shotgun (WGS) entry which is preliminary data.</text>
</comment>
<dbReference type="Gene3D" id="1.10.8.430">
    <property type="entry name" value="Helical domain of apoptotic protease-activating factors"/>
    <property type="match status" value="1"/>
</dbReference>
<keyword evidence="1" id="KW-0677">Repeat</keyword>
<dbReference type="STRING" id="69332.A0A388M0G7"/>
<accession>A0A388M0G7</accession>
<sequence>MNPGFSLNRHHTMTMASNVVDAFLGGAVGLLLQNFLVFGNACIEFAKAAYLHEQHLAEIQFEIEATRGSLMGLRRLPYTAADIHVLFIRVHRMHAQLHDIQQICQWHGRWQAVQMYIRRGYADKEIINLQNQLEGLRTVVDRLFARETHGMVGKLHERILWMGRAMTVSEDDSNAVGFNLCSEYANAGASRLPFRRSLSCTKLGVGKTYSFGQINGHDELSFNKRLLFHRSWSHRMVGIANELEGSSSQQSTPSLTNHTDKLSFKPICTDNPLYGFIRRDVKALEYALIGRGQLAAVNPPPSHCGPEILCIHGMAGVGKTTLAIQIHDSEEMAREFSDGVFFASCGEHRLGGELMEVVRQKVGKYRTHAHGSAQEWHNSSIYSEVERECALKGDMRGKRILIVIDDVWRCDQIEWIDTVVPQSCSVVVTTRNLDTVTMPAMTHLVEPLPEGEAFKLFCHCAFRDEVPPAELEHEARKVCERCRGLPLALWVVGSNLYPRRQEREFWRSWLNFLLQVGSSSPSHRSHPGADESYRHVLKVIQKSITALADVKPDLCDMSLDLAGFPEDHKIERNLMETLWSIYPSVRSVEIARERMNTLIRLSLVEPHGSSCVCLHDLIRQAAIDMMQSDTVVPVILGQPSNCVGPLKCEAGPVQHERWFISSDELDSVQTIPYLGYYTYSKKLMWITSKSMRIWHILSLPSLPTMFPCLESFFWSWPEGFHSMVNDNNEGASKFSLCQQFLKKVAAKSHQLRIMVLLDVPSSCLVFPGFLSSFPNLQALWLHLFAHGNYCSSDSKAARLFSSSIGELQHLQVLVIHVADGSDGTLAIDPADIEKLTNLRVLRTTNVSYLTQEQQCEQRDGCKIPRKWPKRWPFIPLNFRSEIASSILQSTEDSERTDEGVLSKLLAPKLEELCIAIDSEPDANCNSEVRDRAVPSILGQLTGLHSVELHGFQLLQRVPDEIGYLAKLAKLVIDGSPLVALPSSIGCLSSLTWLEIRSSKLELIPDEIGNLKRLMHLAITSARLSTLPSTVQDLFHLTCFDFSWSLGCVSHIPEGLWESTNLRKLDLCHSGLDSLPAKIGELVLLEVVNLSFCKQLRSLPAEIGRLVKLHSLELASMSLTHLPDSISKLLNLTSLDVSNCSQLAELPSGISHLAKLCNLNVEHCRGL</sequence>
<evidence type="ECO:0000256" key="1">
    <source>
        <dbReference type="ARBA" id="ARBA00022737"/>
    </source>
</evidence>
<reference evidence="3 4" key="1">
    <citation type="journal article" date="2018" name="Cell">
        <title>The Chara Genome: Secondary Complexity and Implications for Plant Terrestrialization.</title>
        <authorList>
            <person name="Nishiyama T."/>
            <person name="Sakayama H."/>
            <person name="Vries J.D."/>
            <person name="Buschmann H."/>
            <person name="Saint-Marcoux D."/>
            <person name="Ullrich K.K."/>
            <person name="Haas F.B."/>
            <person name="Vanderstraeten L."/>
            <person name="Becker D."/>
            <person name="Lang D."/>
            <person name="Vosolsobe S."/>
            <person name="Rombauts S."/>
            <person name="Wilhelmsson P.K.I."/>
            <person name="Janitza P."/>
            <person name="Kern R."/>
            <person name="Heyl A."/>
            <person name="Rumpler F."/>
            <person name="Villalobos L.I.A.C."/>
            <person name="Clay J.M."/>
            <person name="Skokan R."/>
            <person name="Toyoda A."/>
            <person name="Suzuki Y."/>
            <person name="Kagoshima H."/>
            <person name="Schijlen E."/>
            <person name="Tajeshwar N."/>
            <person name="Catarino B."/>
            <person name="Hetherington A.J."/>
            <person name="Saltykova A."/>
            <person name="Bonnot C."/>
            <person name="Breuninger H."/>
            <person name="Symeonidi A."/>
            <person name="Radhakrishnan G.V."/>
            <person name="Van Nieuwerburgh F."/>
            <person name="Deforce D."/>
            <person name="Chang C."/>
            <person name="Karol K.G."/>
            <person name="Hedrich R."/>
            <person name="Ulvskov P."/>
            <person name="Glockner G."/>
            <person name="Delwiche C.F."/>
            <person name="Petrasek J."/>
            <person name="Van de Peer Y."/>
            <person name="Friml J."/>
            <person name="Beilby M."/>
            <person name="Dolan L."/>
            <person name="Kohara Y."/>
            <person name="Sugano S."/>
            <person name="Fujiyama A."/>
            <person name="Delaux P.-M."/>
            <person name="Quint M."/>
            <person name="TheiBen G."/>
            <person name="Hagemann M."/>
            <person name="Harholt J."/>
            <person name="Dunand C."/>
            <person name="Zachgo S."/>
            <person name="Langdale J."/>
            <person name="Maumus F."/>
            <person name="Straeten D.V.D."/>
            <person name="Gould S.B."/>
            <person name="Rensing S.A."/>
        </authorList>
    </citation>
    <scope>NUCLEOTIDE SEQUENCE [LARGE SCALE GENOMIC DNA]</scope>
    <source>
        <strain evidence="3 4">S276</strain>
    </source>
</reference>
<dbReference type="SMART" id="SM00382">
    <property type="entry name" value="AAA"/>
    <property type="match status" value="1"/>
</dbReference>
<gene>
    <name evidence="3" type="ORF">CBR_g46415</name>
</gene>
<proteinExistence type="predicted"/>
<dbReference type="InterPro" id="IPR036388">
    <property type="entry name" value="WH-like_DNA-bd_sf"/>
</dbReference>
<dbReference type="InterPro" id="IPR002182">
    <property type="entry name" value="NB-ARC"/>
</dbReference>
<dbReference type="SUPFAM" id="SSF52540">
    <property type="entry name" value="P-loop containing nucleoside triphosphate hydrolases"/>
    <property type="match status" value="1"/>
</dbReference>
<dbReference type="PANTHER" id="PTHR36766">
    <property type="entry name" value="PLANT BROAD-SPECTRUM MILDEW RESISTANCE PROTEIN RPW8"/>
    <property type="match status" value="1"/>
</dbReference>
<dbReference type="Gene3D" id="3.40.50.300">
    <property type="entry name" value="P-loop containing nucleotide triphosphate hydrolases"/>
    <property type="match status" value="1"/>
</dbReference>
<dbReference type="OMA" id="HERTECG"/>
<keyword evidence="4" id="KW-1185">Reference proteome</keyword>
<dbReference type="InterPro" id="IPR003593">
    <property type="entry name" value="AAA+_ATPase"/>
</dbReference>
<dbReference type="Gramene" id="GBG88046">
    <property type="protein sequence ID" value="GBG88046"/>
    <property type="gene ID" value="CBR_g46415"/>
</dbReference>
<protein>
    <recommendedName>
        <fullName evidence="2">AAA+ ATPase domain-containing protein</fullName>
    </recommendedName>
</protein>
<evidence type="ECO:0000259" key="2">
    <source>
        <dbReference type="SMART" id="SM00382"/>
    </source>
</evidence>
<dbReference type="Proteomes" id="UP000265515">
    <property type="component" value="Unassembled WGS sequence"/>
</dbReference>
<dbReference type="Gene3D" id="3.80.10.10">
    <property type="entry name" value="Ribonuclease Inhibitor"/>
    <property type="match status" value="2"/>
</dbReference>